<sequence length="517" mass="58454">MLFGPGTWRADIIILLGYQLCQFYSSQQLFPILLNYVPPVKCVDDQCFKVKAKCYADCPTCPDICSNFTLSGQVSCQAQHKPYFYSAAMEYEQYCDDFYRAFSSTTVQYLGVLLGNFFVGFLADKYGRRTILLLALVIGIPDLALSAVFVSLPLYYFFRFLVGISVAATMTVGWAYFAEMISARHRFKLRTFTSWTNGRLLMTALTQLAMTWRLATYYHASASLLALAVVFFLPESPLWLKRKGYFEREKRAQQKMAWIKGMEYKKEEQVREEAPHPQMSVLHVFKDAELRTSFLVLCVMWFFGGLSMYMIDLNGEDMTTNFWLGQYMSAALASIIRVIVGFADAYIPWLGRRKVYIIAMGTCILASVGLTAQLLGGGKGSTLYFITYLVAYNSISVSWEPNFLGAAELMPTDVRGQTTAILNIISRMANVLASQMIYFKTIYEPAIMIVLMISNITSFVVTVTWLKETKNINLEGVGARVKPNTATVEKGSSAKSHSRSSRVRDAQEEKERSKDDE</sequence>
<accession>A0A016VWP1</accession>
<dbReference type="PROSITE" id="PS50850">
    <property type="entry name" value="MFS"/>
    <property type="match status" value="1"/>
</dbReference>
<dbReference type="Gene3D" id="1.20.1250.20">
    <property type="entry name" value="MFS general substrate transporter like domains"/>
    <property type="match status" value="1"/>
</dbReference>
<keyword evidence="3 6" id="KW-1133">Transmembrane helix</keyword>
<feature type="domain" description="Major facilitator superfamily (MFS) profile" evidence="7">
    <location>
        <begin position="14"/>
        <end position="470"/>
    </location>
</feature>
<dbReference type="GO" id="GO:0022857">
    <property type="term" value="F:transmembrane transporter activity"/>
    <property type="evidence" value="ECO:0007669"/>
    <property type="project" value="InterPro"/>
</dbReference>
<keyword evidence="9" id="KW-1185">Reference proteome</keyword>
<dbReference type="InterPro" id="IPR020846">
    <property type="entry name" value="MFS_dom"/>
</dbReference>
<keyword evidence="4 6" id="KW-0472">Membrane</keyword>
<feature type="transmembrane region" description="Helical" evidence="6">
    <location>
        <begin position="156"/>
        <end position="177"/>
    </location>
</feature>
<dbReference type="Pfam" id="PF00083">
    <property type="entry name" value="Sugar_tr"/>
    <property type="match status" value="1"/>
</dbReference>
<evidence type="ECO:0000256" key="3">
    <source>
        <dbReference type="ARBA" id="ARBA00022989"/>
    </source>
</evidence>
<evidence type="ECO:0000256" key="5">
    <source>
        <dbReference type="SAM" id="MobiDB-lite"/>
    </source>
</evidence>
<dbReference type="Proteomes" id="UP000024635">
    <property type="component" value="Unassembled WGS sequence"/>
</dbReference>
<evidence type="ECO:0000313" key="8">
    <source>
        <dbReference type="EMBL" id="EYC31432.1"/>
    </source>
</evidence>
<organism evidence="8 9">
    <name type="scientific">Ancylostoma ceylanicum</name>
    <dbReference type="NCBI Taxonomy" id="53326"/>
    <lineage>
        <taxon>Eukaryota</taxon>
        <taxon>Metazoa</taxon>
        <taxon>Ecdysozoa</taxon>
        <taxon>Nematoda</taxon>
        <taxon>Chromadorea</taxon>
        <taxon>Rhabditida</taxon>
        <taxon>Rhabditina</taxon>
        <taxon>Rhabditomorpha</taxon>
        <taxon>Strongyloidea</taxon>
        <taxon>Ancylostomatidae</taxon>
        <taxon>Ancylostomatinae</taxon>
        <taxon>Ancylostoma</taxon>
    </lineage>
</organism>
<dbReference type="InterPro" id="IPR036259">
    <property type="entry name" value="MFS_trans_sf"/>
</dbReference>
<gene>
    <name evidence="8" type="primary">Acey_s0004.g2150</name>
    <name evidence="8" type="ORF">Y032_0004g2150</name>
</gene>
<evidence type="ECO:0000256" key="1">
    <source>
        <dbReference type="ARBA" id="ARBA00004141"/>
    </source>
</evidence>
<feature type="transmembrane region" description="Helical" evidence="6">
    <location>
        <begin position="445"/>
        <end position="466"/>
    </location>
</feature>
<reference evidence="9" key="1">
    <citation type="journal article" date="2015" name="Nat. Genet.">
        <title>The genome and transcriptome of the zoonotic hookworm Ancylostoma ceylanicum identify infection-specific gene families.</title>
        <authorList>
            <person name="Schwarz E.M."/>
            <person name="Hu Y."/>
            <person name="Antoshechkin I."/>
            <person name="Miller M.M."/>
            <person name="Sternberg P.W."/>
            <person name="Aroian R.V."/>
        </authorList>
    </citation>
    <scope>NUCLEOTIDE SEQUENCE</scope>
    <source>
        <strain evidence="9">HY135</strain>
    </source>
</reference>
<dbReference type="PANTHER" id="PTHR24064">
    <property type="entry name" value="SOLUTE CARRIER FAMILY 22 MEMBER"/>
    <property type="match status" value="1"/>
</dbReference>
<dbReference type="AlphaFoldDB" id="A0A016VWP1"/>
<feature type="region of interest" description="Disordered" evidence="5">
    <location>
        <begin position="484"/>
        <end position="517"/>
    </location>
</feature>
<evidence type="ECO:0000256" key="6">
    <source>
        <dbReference type="SAM" id="Phobius"/>
    </source>
</evidence>
<feature type="compositionally biased region" description="Basic and acidic residues" evidence="5">
    <location>
        <begin position="502"/>
        <end position="517"/>
    </location>
</feature>
<dbReference type="SUPFAM" id="SSF103473">
    <property type="entry name" value="MFS general substrate transporter"/>
    <property type="match status" value="1"/>
</dbReference>
<dbReference type="OrthoDB" id="5804960at2759"/>
<evidence type="ECO:0000256" key="4">
    <source>
        <dbReference type="ARBA" id="ARBA00023136"/>
    </source>
</evidence>
<dbReference type="PROSITE" id="PS00216">
    <property type="entry name" value="SUGAR_TRANSPORT_1"/>
    <property type="match status" value="1"/>
</dbReference>
<keyword evidence="2 6" id="KW-0812">Transmembrane</keyword>
<feature type="transmembrane region" description="Helical" evidence="6">
    <location>
        <begin position="355"/>
        <end position="375"/>
    </location>
</feature>
<evidence type="ECO:0000256" key="2">
    <source>
        <dbReference type="ARBA" id="ARBA00022692"/>
    </source>
</evidence>
<evidence type="ECO:0000259" key="7">
    <source>
        <dbReference type="PROSITE" id="PS50850"/>
    </source>
</evidence>
<protein>
    <recommendedName>
        <fullName evidence="7">Major facilitator superfamily (MFS) profile domain-containing protein</fullName>
    </recommendedName>
</protein>
<name>A0A016VWP1_9BILA</name>
<evidence type="ECO:0000313" key="9">
    <source>
        <dbReference type="Proteomes" id="UP000024635"/>
    </source>
</evidence>
<dbReference type="GO" id="GO:0016020">
    <property type="term" value="C:membrane"/>
    <property type="evidence" value="ECO:0007669"/>
    <property type="project" value="UniProtKB-SubCell"/>
</dbReference>
<dbReference type="STRING" id="53326.A0A016VWP1"/>
<feature type="transmembrane region" description="Helical" evidence="6">
    <location>
        <begin position="294"/>
        <end position="311"/>
    </location>
</feature>
<feature type="transmembrane region" description="Helical" evidence="6">
    <location>
        <begin position="323"/>
        <end position="343"/>
    </location>
</feature>
<proteinExistence type="predicted"/>
<feature type="transmembrane region" description="Helical" evidence="6">
    <location>
        <begin position="130"/>
        <end position="150"/>
    </location>
</feature>
<dbReference type="EMBL" id="JARK01001340">
    <property type="protein sequence ID" value="EYC31432.1"/>
    <property type="molecule type" value="Genomic_DNA"/>
</dbReference>
<comment type="caution">
    <text evidence="8">The sequence shown here is derived from an EMBL/GenBank/DDBJ whole genome shotgun (WGS) entry which is preliminary data.</text>
</comment>
<dbReference type="InterPro" id="IPR005828">
    <property type="entry name" value="MFS_sugar_transport-like"/>
</dbReference>
<comment type="subcellular location">
    <subcellularLocation>
        <location evidence="1">Membrane</location>
        <topology evidence="1">Multi-pass membrane protein</topology>
    </subcellularLocation>
</comment>
<dbReference type="InterPro" id="IPR005829">
    <property type="entry name" value="Sugar_transporter_CS"/>
</dbReference>
<feature type="transmembrane region" description="Helical" evidence="6">
    <location>
        <begin position="106"/>
        <end position="123"/>
    </location>
</feature>